<evidence type="ECO:0000256" key="1">
    <source>
        <dbReference type="SAM" id="Phobius"/>
    </source>
</evidence>
<reference evidence="2" key="1">
    <citation type="journal article" date="2019" name="MBio">
        <title>Virus Genomes from Deep Sea Sediments Expand the Ocean Megavirome and Support Independent Origins of Viral Gigantism.</title>
        <authorList>
            <person name="Backstrom D."/>
            <person name="Yutin N."/>
            <person name="Jorgensen S.L."/>
            <person name="Dharamshi J."/>
            <person name="Homa F."/>
            <person name="Zaremba-Niedwiedzka K."/>
            <person name="Spang A."/>
            <person name="Wolf Y.I."/>
            <person name="Koonin E.V."/>
            <person name="Ettema T.J."/>
        </authorList>
    </citation>
    <scope>NUCLEOTIDE SEQUENCE</scope>
</reference>
<evidence type="ECO:0000313" key="2">
    <source>
        <dbReference type="EMBL" id="QBK92778.1"/>
    </source>
</evidence>
<name>A0A481ZA39_9VIRU</name>
<feature type="transmembrane region" description="Helical" evidence="1">
    <location>
        <begin position="165"/>
        <end position="188"/>
    </location>
</feature>
<accession>A0A481ZA39</accession>
<sequence length="215" mass="25971">MLPKDVLEEVFFYFTIGEISTFFTVNTQFNIDINWKRFTQREFGIKSQYCDTWKDTAKLLVQSNMINLSKEWINGKTYYDIFFESLNYSNYFNDLRVKYRVWEYCFPEHVIDSESVIKFVKSKCITSDSFRHFQDIDVDRERYIKLHLNFNTRVYILSTSQIQSFMLCFIVSYLTINFVVCHYGSILISMWKPLIKYVLHLSPQVMKFYVGIMRQ</sequence>
<gene>
    <name evidence="2" type="ORF">LCPAC401_04160</name>
</gene>
<dbReference type="EMBL" id="MK500582">
    <property type="protein sequence ID" value="QBK92778.1"/>
    <property type="molecule type" value="Genomic_DNA"/>
</dbReference>
<protein>
    <recommendedName>
        <fullName evidence="3">F-box domain-containing protein</fullName>
    </recommendedName>
</protein>
<proteinExistence type="predicted"/>
<evidence type="ECO:0008006" key="3">
    <source>
        <dbReference type="Google" id="ProtNLM"/>
    </source>
</evidence>
<keyword evidence="1" id="KW-0812">Transmembrane</keyword>
<organism evidence="2">
    <name type="scientific">Pithovirus LCPAC401</name>
    <dbReference type="NCBI Taxonomy" id="2506595"/>
    <lineage>
        <taxon>Viruses</taxon>
        <taxon>Pithoviruses</taxon>
    </lineage>
</organism>
<feature type="transmembrane region" description="Helical" evidence="1">
    <location>
        <begin position="12"/>
        <end position="31"/>
    </location>
</feature>
<keyword evidence="1" id="KW-0472">Membrane</keyword>
<keyword evidence="1" id="KW-1133">Transmembrane helix</keyword>